<gene>
    <name evidence="6" type="ORF">RM779_02750</name>
</gene>
<protein>
    <submittedName>
        <fullName evidence="6">Glycoside hydrolase family 5 protein</fullName>
    </submittedName>
</protein>
<name>A0ABU2RXQ3_9ACTN</name>
<keyword evidence="2 3" id="KW-0326">Glycosidase</keyword>
<dbReference type="GO" id="GO:0016787">
    <property type="term" value="F:hydrolase activity"/>
    <property type="evidence" value="ECO:0007669"/>
    <property type="project" value="UniProtKB-KW"/>
</dbReference>
<comment type="caution">
    <text evidence="6">The sequence shown here is derived from an EMBL/GenBank/DDBJ whole genome shotgun (WGS) entry which is preliminary data.</text>
</comment>
<dbReference type="SUPFAM" id="SSF51445">
    <property type="entry name" value="(Trans)glycosidases"/>
    <property type="match status" value="1"/>
</dbReference>
<feature type="domain" description="Glycoside hydrolase family 5" evidence="5">
    <location>
        <begin position="49"/>
        <end position="293"/>
    </location>
</feature>
<evidence type="ECO:0000313" key="7">
    <source>
        <dbReference type="Proteomes" id="UP001183615"/>
    </source>
</evidence>
<accession>A0ABU2RXQ3</accession>
<feature type="signal peptide" evidence="4">
    <location>
        <begin position="1"/>
        <end position="29"/>
    </location>
</feature>
<dbReference type="PROSITE" id="PS00659">
    <property type="entry name" value="GLYCOSYL_HYDROL_F5"/>
    <property type="match status" value="1"/>
</dbReference>
<dbReference type="EMBL" id="JAVREV010000001">
    <property type="protein sequence ID" value="MDT0441522.1"/>
    <property type="molecule type" value="Genomic_DNA"/>
</dbReference>
<keyword evidence="1 3" id="KW-0378">Hydrolase</keyword>
<evidence type="ECO:0000259" key="5">
    <source>
        <dbReference type="Pfam" id="PF00150"/>
    </source>
</evidence>
<evidence type="ECO:0000256" key="4">
    <source>
        <dbReference type="SAM" id="SignalP"/>
    </source>
</evidence>
<feature type="chain" id="PRO_5046589559" evidence="4">
    <location>
        <begin position="30"/>
        <end position="337"/>
    </location>
</feature>
<dbReference type="Gene3D" id="3.20.20.80">
    <property type="entry name" value="Glycosidases"/>
    <property type="match status" value="1"/>
</dbReference>
<keyword evidence="4" id="KW-0732">Signal</keyword>
<dbReference type="PANTHER" id="PTHR42754">
    <property type="entry name" value="ENDOGLUCANASE"/>
    <property type="match status" value="1"/>
</dbReference>
<dbReference type="InterPro" id="IPR017853">
    <property type="entry name" value="GH"/>
</dbReference>
<dbReference type="InterPro" id="IPR018087">
    <property type="entry name" value="Glyco_hydro_5_CS"/>
</dbReference>
<sequence length="337" mass="36043">MTKTRIGALLAAAVAVLLASLLAVPAAFAGPPGTTAVGLRISDGRLQESNGNDFVIRGVNHPHAWYTGETQSFADIKAQGANTVRVVLSSGDQWPETGVAEVESIVAECKANRLICVLEVHDTTGYGESAAAVSLDVAADYWLRVQSALEGEEDHIIVNIGNEPFGNTTYQQWTADTQAAVGKLRDAGYEHTIMVDAPNWGQDWTHTMRDNAQAVYDSDPTGNLIFSIHMYGVYTSESVVRDYLTSFVNAGLPILVGEFGHNHSDGDPDEDAIMGVTTELGLGYIGWSWSGNSSEVAYLDLVNGFDPGSLTSWGERFFNGPDGIAETSEEATIYSGS</sequence>
<evidence type="ECO:0000256" key="2">
    <source>
        <dbReference type="ARBA" id="ARBA00023295"/>
    </source>
</evidence>
<keyword evidence="7" id="KW-1185">Reference proteome</keyword>
<dbReference type="RefSeq" id="WP_311615365.1">
    <property type="nucleotide sequence ID" value="NZ_JAVREV010000001.1"/>
</dbReference>
<organism evidence="6 7">
    <name type="scientific">Streptomyces johnsoniae</name>
    <dbReference type="NCBI Taxonomy" id="3075532"/>
    <lineage>
        <taxon>Bacteria</taxon>
        <taxon>Bacillati</taxon>
        <taxon>Actinomycetota</taxon>
        <taxon>Actinomycetes</taxon>
        <taxon>Kitasatosporales</taxon>
        <taxon>Streptomycetaceae</taxon>
        <taxon>Streptomyces</taxon>
    </lineage>
</organism>
<dbReference type="InterPro" id="IPR001547">
    <property type="entry name" value="Glyco_hydro_5"/>
</dbReference>
<comment type="similarity">
    <text evidence="3">Belongs to the glycosyl hydrolase 5 (cellulase A) family.</text>
</comment>
<proteinExistence type="inferred from homology"/>
<dbReference type="Pfam" id="PF00150">
    <property type="entry name" value="Cellulase"/>
    <property type="match status" value="1"/>
</dbReference>
<evidence type="ECO:0000256" key="3">
    <source>
        <dbReference type="RuleBase" id="RU361153"/>
    </source>
</evidence>
<dbReference type="PANTHER" id="PTHR42754:SF1">
    <property type="entry name" value="LIPOPROTEIN"/>
    <property type="match status" value="1"/>
</dbReference>
<dbReference type="Proteomes" id="UP001183615">
    <property type="component" value="Unassembled WGS sequence"/>
</dbReference>
<evidence type="ECO:0000256" key="1">
    <source>
        <dbReference type="ARBA" id="ARBA00022801"/>
    </source>
</evidence>
<reference evidence="7" key="1">
    <citation type="submission" date="2023-07" db="EMBL/GenBank/DDBJ databases">
        <title>30 novel species of actinomycetes from the DSMZ collection.</title>
        <authorList>
            <person name="Nouioui I."/>
        </authorList>
    </citation>
    <scope>NUCLEOTIDE SEQUENCE [LARGE SCALE GENOMIC DNA]</scope>
    <source>
        <strain evidence="7">DSM 41886</strain>
    </source>
</reference>
<evidence type="ECO:0000313" key="6">
    <source>
        <dbReference type="EMBL" id="MDT0441522.1"/>
    </source>
</evidence>